<keyword evidence="2" id="KW-0732">Signal</keyword>
<evidence type="ECO:0000313" key="6">
    <source>
        <dbReference type="EMBL" id="KAF2875517.1"/>
    </source>
</evidence>
<evidence type="ECO:0000259" key="5">
    <source>
        <dbReference type="PROSITE" id="PS50076"/>
    </source>
</evidence>
<accession>A0A7C8IBI9</accession>
<comment type="subcellular location">
    <subcellularLocation>
        <location evidence="1">Endoplasmic reticulum</location>
    </subcellularLocation>
</comment>
<feature type="domain" description="J" evidence="5">
    <location>
        <begin position="8"/>
        <end position="76"/>
    </location>
</feature>
<organism evidence="6 7">
    <name type="scientific">Massariosphaeria phaeospora</name>
    <dbReference type="NCBI Taxonomy" id="100035"/>
    <lineage>
        <taxon>Eukaryota</taxon>
        <taxon>Fungi</taxon>
        <taxon>Dikarya</taxon>
        <taxon>Ascomycota</taxon>
        <taxon>Pezizomycotina</taxon>
        <taxon>Dothideomycetes</taxon>
        <taxon>Pleosporomycetidae</taxon>
        <taxon>Pleosporales</taxon>
        <taxon>Pleosporales incertae sedis</taxon>
        <taxon>Massariosphaeria</taxon>
    </lineage>
</organism>
<evidence type="ECO:0000256" key="3">
    <source>
        <dbReference type="ARBA" id="ARBA00022824"/>
    </source>
</evidence>
<dbReference type="SMART" id="SM00271">
    <property type="entry name" value="DnaJ"/>
    <property type="match status" value="1"/>
</dbReference>
<feature type="compositionally biased region" description="Low complexity" evidence="4">
    <location>
        <begin position="434"/>
        <end position="445"/>
    </location>
</feature>
<feature type="compositionally biased region" description="Polar residues" evidence="4">
    <location>
        <begin position="409"/>
        <end position="429"/>
    </location>
</feature>
<dbReference type="PANTHER" id="PTHR44140">
    <property type="entry name" value="LD25575P"/>
    <property type="match status" value="1"/>
</dbReference>
<dbReference type="Pfam" id="PF00226">
    <property type="entry name" value="DnaJ"/>
    <property type="match status" value="1"/>
</dbReference>
<dbReference type="AlphaFoldDB" id="A0A7C8IBI9"/>
<dbReference type="InterPro" id="IPR001623">
    <property type="entry name" value="DnaJ_domain"/>
</dbReference>
<feature type="region of interest" description="Disordered" evidence="4">
    <location>
        <begin position="81"/>
        <end position="540"/>
    </location>
</feature>
<evidence type="ECO:0000256" key="2">
    <source>
        <dbReference type="ARBA" id="ARBA00022729"/>
    </source>
</evidence>
<proteinExistence type="predicted"/>
<dbReference type="EMBL" id="JAADJZ010000004">
    <property type="protein sequence ID" value="KAF2875517.1"/>
    <property type="molecule type" value="Genomic_DNA"/>
</dbReference>
<dbReference type="Proteomes" id="UP000481861">
    <property type="component" value="Unassembled WGS sequence"/>
</dbReference>
<evidence type="ECO:0000256" key="1">
    <source>
        <dbReference type="ARBA" id="ARBA00004240"/>
    </source>
</evidence>
<feature type="compositionally biased region" description="Basic and acidic residues" evidence="4">
    <location>
        <begin position="172"/>
        <end position="273"/>
    </location>
</feature>
<dbReference type="PRINTS" id="PR00625">
    <property type="entry name" value="JDOMAIN"/>
</dbReference>
<gene>
    <name evidence="6" type="ORF">BDV95DRAFT_591005</name>
</gene>
<feature type="region of interest" description="Disordered" evidence="4">
    <location>
        <begin position="545"/>
        <end position="564"/>
    </location>
</feature>
<dbReference type="OrthoDB" id="10250354at2759"/>
<dbReference type="SUPFAM" id="SSF46565">
    <property type="entry name" value="Chaperone J-domain"/>
    <property type="match status" value="1"/>
</dbReference>
<dbReference type="PANTHER" id="PTHR44140:SF2">
    <property type="entry name" value="LD25575P"/>
    <property type="match status" value="1"/>
</dbReference>
<keyword evidence="3" id="KW-0256">Endoplasmic reticulum</keyword>
<reference evidence="6 7" key="1">
    <citation type="submission" date="2020-01" db="EMBL/GenBank/DDBJ databases">
        <authorList>
            <consortium name="DOE Joint Genome Institute"/>
            <person name="Haridas S."/>
            <person name="Albert R."/>
            <person name="Binder M."/>
            <person name="Bloem J."/>
            <person name="Labutti K."/>
            <person name="Salamov A."/>
            <person name="Andreopoulos B."/>
            <person name="Baker S.E."/>
            <person name="Barry K."/>
            <person name="Bills G."/>
            <person name="Bluhm B.H."/>
            <person name="Cannon C."/>
            <person name="Castanera R."/>
            <person name="Culley D.E."/>
            <person name="Daum C."/>
            <person name="Ezra D."/>
            <person name="Gonzalez J.B."/>
            <person name="Henrissat B."/>
            <person name="Kuo A."/>
            <person name="Liang C."/>
            <person name="Lipzen A."/>
            <person name="Lutzoni F."/>
            <person name="Magnuson J."/>
            <person name="Mondo S."/>
            <person name="Nolan M."/>
            <person name="Ohm R."/>
            <person name="Pangilinan J."/>
            <person name="Park H.-J.H."/>
            <person name="Ramirez L."/>
            <person name="Alfaro M."/>
            <person name="Sun H."/>
            <person name="Tritt A."/>
            <person name="Yoshinaga Y."/>
            <person name="Zwiers L.-H.L."/>
            <person name="Turgeon B.G."/>
            <person name="Goodwin S.B."/>
            <person name="Spatafora J.W."/>
            <person name="Crous P.W."/>
            <person name="Grigoriev I.V."/>
        </authorList>
    </citation>
    <scope>NUCLEOTIDE SEQUENCE [LARGE SCALE GENOMIC DNA]</scope>
    <source>
        <strain evidence="6 7">CBS 611.86</strain>
    </source>
</reference>
<feature type="compositionally biased region" description="Basic and acidic residues" evidence="4">
    <location>
        <begin position="580"/>
        <end position="593"/>
    </location>
</feature>
<protein>
    <recommendedName>
        <fullName evidence="5">J domain-containing protein</fullName>
    </recommendedName>
</protein>
<keyword evidence="7" id="KW-1185">Reference proteome</keyword>
<feature type="compositionally biased region" description="Basic and acidic residues" evidence="4">
    <location>
        <begin position="282"/>
        <end position="330"/>
    </location>
</feature>
<dbReference type="GO" id="GO:0034975">
    <property type="term" value="P:protein folding in endoplasmic reticulum"/>
    <property type="evidence" value="ECO:0007669"/>
    <property type="project" value="TreeGrafter"/>
</dbReference>
<name>A0A7C8IBI9_9PLEO</name>
<dbReference type="GO" id="GO:0051087">
    <property type="term" value="F:protein-folding chaperone binding"/>
    <property type="evidence" value="ECO:0007669"/>
    <property type="project" value="TreeGrafter"/>
</dbReference>
<dbReference type="CDD" id="cd06257">
    <property type="entry name" value="DnaJ"/>
    <property type="match status" value="1"/>
</dbReference>
<dbReference type="InterPro" id="IPR051727">
    <property type="entry name" value="DnaJ_C3_Co-chaperones"/>
</dbReference>
<feature type="region of interest" description="Disordered" evidence="4">
    <location>
        <begin position="571"/>
        <end position="605"/>
    </location>
</feature>
<dbReference type="GO" id="GO:0005783">
    <property type="term" value="C:endoplasmic reticulum"/>
    <property type="evidence" value="ECO:0007669"/>
    <property type="project" value="UniProtKB-SubCell"/>
</dbReference>
<evidence type="ECO:0000256" key="4">
    <source>
        <dbReference type="SAM" id="MobiDB-lite"/>
    </source>
</evidence>
<dbReference type="GO" id="GO:0051787">
    <property type="term" value="F:misfolded protein binding"/>
    <property type="evidence" value="ECO:0007669"/>
    <property type="project" value="TreeGrafter"/>
</dbReference>
<feature type="compositionally biased region" description="Basic and acidic residues" evidence="4">
    <location>
        <begin position="121"/>
        <end position="147"/>
    </location>
</feature>
<comment type="caution">
    <text evidence="6">The sequence shown here is derived from an EMBL/GenBank/DDBJ whole genome shotgun (WGS) entry which is preliminary data.</text>
</comment>
<dbReference type="InterPro" id="IPR036869">
    <property type="entry name" value="J_dom_sf"/>
</dbReference>
<dbReference type="Gene3D" id="1.10.287.110">
    <property type="entry name" value="DnaJ domain"/>
    <property type="match status" value="1"/>
</dbReference>
<evidence type="ECO:0000313" key="7">
    <source>
        <dbReference type="Proteomes" id="UP000481861"/>
    </source>
</evidence>
<sequence length="605" mass="69240">MAATLPPDPYKALGVAKDADAAAIKCAYRKLVLKCHPDKVTDETLKQQKQEEFHKIQQAYELIGDEEKRATHDAEVRLDQLRKEKLARTGGSPNAYGKSARYDVRTAEPAGAAFKASGSARYEERKPSSRSYDEERWYEERSRKYDAYPKQSSSSRSARPEKETPTKTSRAFVDRSRSDTKKTRDRDERRERSSKFVHMDDESSSDEKVHYEADWKKRTEQEEARRLLADARRKAEDRRSYEETRHDRQRKLSDQESEAFRYIHRSKGVESETRPSASRTTSSRDVRPEHYESRSSRRERPESVRRSSARPRDRPSPPSSGRERDRERGFPEIVEWGEDRTPPPPSFKQSSSSPADIHVPRTTPQRSFTTEVPRDPRRTDTSPPAFRRSETMPTSHGSSSRRKEPVMTRPSTLRSSETVTPYDSSSSNPDPAFSTVPTPQSQPSSAKTTKYYYNTPGGGVRLSPEDMGVANGHRTVLREPDRHHTRSPSPHLTRPPMGSNRPPEKISSRPPPPLSRSATMNVNAVREERGRSSRPPLYGEVGSEFAKRENARRQSSFSPDQINFVKKYGPEDIRWSGGRDPARDNLERDREYRPTTLGRTATSVY</sequence>
<dbReference type="PROSITE" id="PS50076">
    <property type="entry name" value="DNAJ_2"/>
    <property type="match status" value="1"/>
</dbReference>